<reference evidence="15" key="1">
    <citation type="submission" date="2023-06" db="EMBL/GenBank/DDBJ databases">
        <title>Reference genome for the Northern bat (Eptesicus nilssonii), a most northern bat species.</title>
        <authorList>
            <person name="Laine V.N."/>
            <person name="Pulliainen A.T."/>
            <person name="Lilley T.M."/>
        </authorList>
    </citation>
    <scope>NUCLEOTIDE SEQUENCE</scope>
    <source>
        <strain evidence="15">BLF_Eptnil</strain>
        <tissue evidence="15">Kidney</tissue>
    </source>
</reference>
<feature type="non-terminal residue" evidence="15">
    <location>
        <position position="519"/>
    </location>
</feature>
<evidence type="ECO:0000256" key="11">
    <source>
        <dbReference type="PROSITE-ProRule" id="PRU00042"/>
    </source>
</evidence>
<dbReference type="FunFam" id="3.30.160.60:FF:000156">
    <property type="entry name" value="Zinc finger protein 568"/>
    <property type="match status" value="1"/>
</dbReference>
<dbReference type="GO" id="GO:0000977">
    <property type="term" value="F:RNA polymerase II transcription regulatory region sequence-specific DNA binding"/>
    <property type="evidence" value="ECO:0007669"/>
    <property type="project" value="TreeGrafter"/>
</dbReference>
<dbReference type="SUPFAM" id="SSF109640">
    <property type="entry name" value="KRAB domain (Kruppel-associated box)"/>
    <property type="match status" value="1"/>
</dbReference>
<dbReference type="InterPro" id="IPR001909">
    <property type="entry name" value="KRAB"/>
</dbReference>
<dbReference type="Proteomes" id="UP001177744">
    <property type="component" value="Unassembled WGS sequence"/>
</dbReference>
<feature type="domain" description="C2H2-type" evidence="13">
    <location>
        <begin position="229"/>
        <end position="256"/>
    </location>
</feature>
<dbReference type="PANTHER" id="PTHR24381">
    <property type="entry name" value="ZINC FINGER PROTEIN"/>
    <property type="match status" value="1"/>
</dbReference>
<dbReference type="InterPro" id="IPR013087">
    <property type="entry name" value="Znf_C2H2_type"/>
</dbReference>
<feature type="domain" description="C2H2-type" evidence="13">
    <location>
        <begin position="201"/>
        <end position="228"/>
    </location>
</feature>
<comment type="subcellular location">
    <subcellularLocation>
        <location evidence="1">Nucleus</location>
    </subcellularLocation>
</comment>
<feature type="domain" description="KRAB" evidence="14">
    <location>
        <begin position="67"/>
        <end position="147"/>
    </location>
</feature>
<evidence type="ECO:0000256" key="3">
    <source>
        <dbReference type="ARBA" id="ARBA00022723"/>
    </source>
</evidence>
<organism evidence="15 16">
    <name type="scientific">Cnephaeus nilssonii</name>
    <name type="common">Northern bat</name>
    <name type="synonym">Eptesicus nilssonii</name>
    <dbReference type="NCBI Taxonomy" id="3371016"/>
    <lineage>
        <taxon>Eukaryota</taxon>
        <taxon>Metazoa</taxon>
        <taxon>Chordata</taxon>
        <taxon>Craniata</taxon>
        <taxon>Vertebrata</taxon>
        <taxon>Euteleostomi</taxon>
        <taxon>Mammalia</taxon>
        <taxon>Eutheria</taxon>
        <taxon>Laurasiatheria</taxon>
        <taxon>Chiroptera</taxon>
        <taxon>Yangochiroptera</taxon>
        <taxon>Vespertilionidae</taxon>
        <taxon>Cnephaeus</taxon>
    </lineage>
</organism>
<dbReference type="InterPro" id="IPR036051">
    <property type="entry name" value="KRAB_dom_sf"/>
</dbReference>
<name>A0AA40I453_CNENI</name>
<keyword evidence="4" id="KW-0677">Repeat</keyword>
<evidence type="ECO:0000313" key="16">
    <source>
        <dbReference type="Proteomes" id="UP001177744"/>
    </source>
</evidence>
<feature type="domain" description="C2H2-type" evidence="13">
    <location>
        <begin position="173"/>
        <end position="200"/>
    </location>
</feature>
<evidence type="ECO:0000256" key="2">
    <source>
        <dbReference type="ARBA" id="ARBA00006991"/>
    </source>
</evidence>
<feature type="domain" description="C2H2-type" evidence="13">
    <location>
        <begin position="455"/>
        <end position="484"/>
    </location>
</feature>
<dbReference type="PROSITE" id="PS00028">
    <property type="entry name" value="ZINC_FINGER_C2H2_1"/>
    <property type="match status" value="9"/>
</dbReference>
<sequence>MCSKWFSAGTSFPPALGTQAVALANRQSEQREARGAGLESPAAHASHRPNRSPLSGRRSGWRKATQWSIEDVAVKFTLEEWVLLDPSQKKLYRDVMRETFRNLASIGKRWEEHDIEDQYKNQKRKLRCHTGQKTYEFQKDAEKPYKCKECDKAFSYLNWLEKHERTHNGGNPYECKICGKVFRSSRNVKVHRVTHTGEKPYECKICSIAFRYLSNLRRHGRTHTGEKSYECKICAKVYRDHWSFQIHERVHTGEKPYECKKCGKAYISYRSLKRHKSSHTTEKSHKCKICSTAFWYPSELQRHERSHTGEKPYECKICSIAFRYLGDLRIHGRTHTGEKPYKCKICSKAFTYSSSLPKHKKVHTGEKLYDIGNNLPWKEMILYSKSLGGITPSHYAFTCRCNKMATMRWPPKDGSTYSGGGARWLLHTFEYKECGIAYRYQSFLSRHKRTRTGEKPCEYMQCDKAYTDPSFLQRHQRAHTGERPCDWKQCGKVYKDPSLFQRPERAHTRLERNPENIRK</sequence>
<feature type="domain" description="C2H2-type" evidence="13">
    <location>
        <begin position="429"/>
        <end position="456"/>
    </location>
</feature>
<protein>
    <recommendedName>
        <fullName evidence="17">Zinc finger protein 709-like</fullName>
    </recommendedName>
</protein>
<comment type="similarity">
    <text evidence="2">Belongs to the krueppel C2H2-type zinc-finger protein family.</text>
</comment>
<feature type="region of interest" description="Disordered" evidence="12">
    <location>
        <begin position="26"/>
        <end position="59"/>
    </location>
</feature>
<dbReference type="InterPro" id="IPR036236">
    <property type="entry name" value="Znf_C2H2_sf"/>
</dbReference>
<dbReference type="PROSITE" id="PS50157">
    <property type="entry name" value="ZINC_FINGER_C2H2_2"/>
    <property type="match status" value="10"/>
</dbReference>
<dbReference type="EMBL" id="JAULJE010000005">
    <property type="protein sequence ID" value="KAK1342697.1"/>
    <property type="molecule type" value="Genomic_DNA"/>
</dbReference>
<keyword evidence="3" id="KW-0479">Metal-binding</keyword>
<evidence type="ECO:0000256" key="6">
    <source>
        <dbReference type="ARBA" id="ARBA00022833"/>
    </source>
</evidence>
<evidence type="ECO:0000256" key="4">
    <source>
        <dbReference type="ARBA" id="ARBA00022737"/>
    </source>
</evidence>
<feature type="domain" description="C2H2-type" evidence="13">
    <location>
        <begin position="257"/>
        <end position="284"/>
    </location>
</feature>
<evidence type="ECO:0000256" key="8">
    <source>
        <dbReference type="ARBA" id="ARBA00023125"/>
    </source>
</evidence>
<dbReference type="GO" id="GO:0000981">
    <property type="term" value="F:DNA-binding transcription factor activity, RNA polymerase II-specific"/>
    <property type="evidence" value="ECO:0007669"/>
    <property type="project" value="TreeGrafter"/>
</dbReference>
<dbReference type="PROSITE" id="PS50805">
    <property type="entry name" value="KRAB"/>
    <property type="match status" value="1"/>
</dbReference>
<feature type="domain" description="C2H2-type" evidence="13">
    <location>
        <begin position="341"/>
        <end position="368"/>
    </location>
</feature>
<dbReference type="AlphaFoldDB" id="A0AA40I453"/>
<evidence type="ECO:0000256" key="10">
    <source>
        <dbReference type="ARBA" id="ARBA00023242"/>
    </source>
</evidence>
<dbReference type="Gene3D" id="3.30.160.60">
    <property type="entry name" value="Classic Zinc Finger"/>
    <property type="match status" value="11"/>
</dbReference>
<keyword evidence="9" id="KW-0804">Transcription</keyword>
<dbReference type="GO" id="GO:0008270">
    <property type="term" value="F:zinc ion binding"/>
    <property type="evidence" value="ECO:0007669"/>
    <property type="project" value="UniProtKB-KW"/>
</dbReference>
<evidence type="ECO:0000259" key="13">
    <source>
        <dbReference type="PROSITE" id="PS50157"/>
    </source>
</evidence>
<dbReference type="SMART" id="SM00355">
    <property type="entry name" value="ZnF_C2H2"/>
    <property type="match status" value="10"/>
</dbReference>
<accession>A0AA40I453</accession>
<evidence type="ECO:0000259" key="14">
    <source>
        <dbReference type="PROSITE" id="PS50805"/>
    </source>
</evidence>
<dbReference type="CDD" id="cd07765">
    <property type="entry name" value="KRAB_A-box"/>
    <property type="match status" value="1"/>
</dbReference>
<evidence type="ECO:0000256" key="5">
    <source>
        <dbReference type="ARBA" id="ARBA00022771"/>
    </source>
</evidence>
<evidence type="ECO:0000256" key="9">
    <source>
        <dbReference type="ARBA" id="ARBA00023163"/>
    </source>
</evidence>
<keyword evidence="10" id="KW-0539">Nucleus</keyword>
<keyword evidence="16" id="KW-1185">Reference proteome</keyword>
<dbReference type="FunFam" id="3.30.160.60:FF:001933">
    <property type="entry name" value="Zinc finger protein 870"/>
    <property type="match status" value="1"/>
</dbReference>
<dbReference type="FunFam" id="3.30.160.60:FF:002343">
    <property type="entry name" value="Zinc finger protein 33A"/>
    <property type="match status" value="3"/>
</dbReference>
<comment type="caution">
    <text evidence="15">The sequence shown here is derived from an EMBL/GenBank/DDBJ whole genome shotgun (WGS) entry which is preliminary data.</text>
</comment>
<dbReference type="PANTHER" id="PTHR24381:SF136">
    <property type="entry name" value="ZINC FINGER PROTEIN 124-RELATED"/>
    <property type="match status" value="1"/>
</dbReference>
<proteinExistence type="inferred from homology"/>
<evidence type="ECO:0000256" key="1">
    <source>
        <dbReference type="ARBA" id="ARBA00004123"/>
    </source>
</evidence>
<feature type="domain" description="C2H2-type" evidence="13">
    <location>
        <begin position="313"/>
        <end position="340"/>
    </location>
</feature>
<feature type="domain" description="C2H2-type" evidence="13">
    <location>
        <begin position="145"/>
        <end position="172"/>
    </location>
</feature>
<keyword evidence="7" id="KW-0805">Transcription regulation</keyword>
<evidence type="ECO:0000256" key="12">
    <source>
        <dbReference type="SAM" id="MobiDB-lite"/>
    </source>
</evidence>
<dbReference type="Gene3D" id="6.10.140.140">
    <property type="match status" value="1"/>
</dbReference>
<dbReference type="Pfam" id="PF00096">
    <property type="entry name" value="zf-C2H2"/>
    <property type="match status" value="8"/>
</dbReference>
<dbReference type="SMART" id="SM00349">
    <property type="entry name" value="KRAB"/>
    <property type="match status" value="1"/>
</dbReference>
<dbReference type="FunFam" id="3.30.160.60:FF:001498">
    <property type="entry name" value="Zinc finger protein 404"/>
    <property type="match status" value="2"/>
</dbReference>
<dbReference type="GO" id="GO:0005634">
    <property type="term" value="C:nucleus"/>
    <property type="evidence" value="ECO:0007669"/>
    <property type="project" value="UniProtKB-SubCell"/>
</dbReference>
<dbReference type="Pfam" id="PF01352">
    <property type="entry name" value="KRAB"/>
    <property type="match status" value="1"/>
</dbReference>
<keyword evidence="5 11" id="KW-0863">Zinc-finger</keyword>
<dbReference type="SUPFAM" id="SSF57667">
    <property type="entry name" value="beta-beta-alpha zinc fingers"/>
    <property type="match status" value="7"/>
</dbReference>
<evidence type="ECO:0008006" key="17">
    <source>
        <dbReference type="Google" id="ProtNLM"/>
    </source>
</evidence>
<feature type="domain" description="C2H2-type" evidence="13">
    <location>
        <begin position="285"/>
        <end position="312"/>
    </location>
</feature>
<evidence type="ECO:0000256" key="7">
    <source>
        <dbReference type="ARBA" id="ARBA00023015"/>
    </source>
</evidence>
<dbReference type="FunFam" id="3.30.160.60:FF:000193">
    <property type="entry name" value="Zinc finger protein 300"/>
    <property type="match status" value="1"/>
</dbReference>
<keyword evidence="6" id="KW-0862">Zinc</keyword>
<gene>
    <name evidence="15" type="ORF">QTO34_015463</name>
</gene>
<dbReference type="FunFam" id="3.30.160.60:FF:000184">
    <property type="entry name" value="Zinc finger protein 333"/>
    <property type="match status" value="1"/>
</dbReference>
<keyword evidence="8" id="KW-0238">DNA-binding</keyword>
<evidence type="ECO:0000313" key="15">
    <source>
        <dbReference type="EMBL" id="KAK1342697.1"/>
    </source>
</evidence>